<keyword evidence="3" id="KW-1185">Reference proteome</keyword>
<organism evidence="2 3">
    <name type="scientific">Klebsiella phage May</name>
    <dbReference type="NCBI Taxonomy" id="2054272"/>
    <lineage>
        <taxon>Viruses</taxon>
        <taxon>Duplodnaviria</taxon>
        <taxon>Heunggongvirae</taxon>
        <taxon>Uroviricota</taxon>
        <taxon>Caudoviricetes</taxon>
        <taxon>Pantevenvirales</taxon>
        <taxon>Ackermannviridae</taxon>
        <taxon>Taipeivirus</taxon>
        <taxon>Taipeivirus may</taxon>
    </lineage>
</organism>
<dbReference type="EMBL" id="MG428991">
    <property type="protein sequence ID" value="AUG88097.1"/>
    <property type="molecule type" value="Genomic_DNA"/>
</dbReference>
<dbReference type="Proteomes" id="UP000241345">
    <property type="component" value="Segment"/>
</dbReference>
<accession>A0A2H5BP37</accession>
<keyword evidence="1" id="KW-1133">Transmembrane helix</keyword>
<reference evidence="2 3" key="2">
    <citation type="journal article" date="2019" name="Microbiol. Resour. Announc.">
        <title>Complete Genome Sequence of Klebsiella pneumoniae Myophage May.</title>
        <authorList>
            <person name="Nguyen K.T."/>
            <person name="Bonasera R."/>
            <person name="Benson G."/>
            <person name="Hernandez-Morales A.C."/>
            <person name="Gill J.J."/>
            <person name="Liu M."/>
        </authorList>
    </citation>
    <scope>NUCLEOTIDE SEQUENCE [LARGE SCALE GENOMIC DNA]</scope>
</reference>
<sequence>MIIIDGNDIMWGLVGIFLVFTAFRFFKGTQKKKDEKNAKVCWGYANLSELKYALSKRKRKDEDPSTSMDFNLDARHPDTSAIEYFYYTMDGLKWPIIGDIVIKKECITCRVYPTDGDWIRVWFFNFSEELEFNKRLFDLFKEYEESGCKPANGDEPIESIIRRARGKELNELEKYGFSWEDESCQ</sequence>
<proteinExistence type="predicted"/>
<evidence type="ECO:0000256" key="1">
    <source>
        <dbReference type="SAM" id="Phobius"/>
    </source>
</evidence>
<protein>
    <submittedName>
        <fullName evidence="2">Uncharacterized protein</fullName>
    </submittedName>
</protein>
<feature type="transmembrane region" description="Helical" evidence="1">
    <location>
        <begin position="6"/>
        <end position="26"/>
    </location>
</feature>
<name>A0A2H5BP37_9CAUD</name>
<reference evidence="3" key="1">
    <citation type="submission" date="2017-11" db="EMBL/GenBank/DDBJ databases">
        <title>Complete Genome of Klebsiella pneumoniae Myophage May.</title>
        <authorList>
            <person name="Nguyen K."/>
            <person name="Bonasera R."/>
            <person name="Gill J.J."/>
            <person name="Liu M."/>
        </authorList>
    </citation>
    <scope>NUCLEOTIDE SEQUENCE [LARGE SCALE GENOMIC DNA]</scope>
</reference>
<evidence type="ECO:0000313" key="2">
    <source>
        <dbReference type="EMBL" id="AUG88097.1"/>
    </source>
</evidence>
<keyword evidence="1" id="KW-0472">Membrane</keyword>
<keyword evidence="1" id="KW-0812">Transmembrane</keyword>
<evidence type="ECO:0000313" key="3">
    <source>
        <dbReference type="Proteomes" id="UP000241345"/>
    </source>
</evidence>
<gene>
    <name evidence="2" type="ORF">CPT_May_183</name>
</gene>